<dbReference type="Pfam" id="PF03212">
    <property type="entry name" value="Pertactin"/>
    <property type="match status" value="1"/>
</dbReference>
<feature type="domain" description="Autotransporter" evidence="4">
    <location>
        <begin position="566"/>
        <end position="834"/>
    </location>
</feature>
<name>A0ABM8U6A0_9BURK</name>
<dbReference type="SMART" id="SM00869">
    <property type="entry name" value="Autotransporter"/>
    <property type="match status" value="1"/>
</dbReference>
<evidence type="ECO:0000256" key="2">
    <source>
        <dbReference type="SAM" id="MobiDB-lite"/>
    </source>
</evidence>
<dbReference type="InterPro" id="IPR006315">
    <property type="entry name" value="OM_autotransptr_brl_dom"/>
</dbReference>
<protein>
    <recommendedName>
        <fullName evidence="4">Autotransporter domain-containing protein</fullName>
    </recommendedName>
</protein>
<feature type="chain" id="PRO_5045237384" description="Autotransporter domain-containing protein" evidence="3">
    <location>
        <begin position="27"/>
        <end position="834"/>
    </location>
</feature>
<keyword evidence="1 3" id="KW-0732">Signal</keyword>
<dbReference type="InterPro" id="IPR012332">
    <property type="entry name" value="Autotransporter_pectin_lyase_C"/>
</dbReference>
<evidence type="ECO:0000256" key="1">
    <source>
        <dbReference type="ARBA" id="ARBA00022729"/>
    </source>
</evidence>
<dbReference type="SUPFAM" id="SSF51126">
    <property type="entry name" value="Pectin lyase-like"/>
    <property type="match status" value="1"/>
</dbReference>
<dbReference type="InterPro" id="IPR051551">
    <property type="entry name" value="Autotransporter_adhesion"/>
</dbReference>
<dbReference type="PROSITE" id="PS51208">
    <property type="entry name" value="AUTOTRANSPORTER"/>
    <property type="match status" value="1"/>
</dbReference>
<dbReference type="PRINTS" id="PR01484">
    <property type="entry name" value="PRTACTNFAMLY"/>
</dbReference>
<dbReference type="InterPro" id="IPR011050">
    <property type="entry name" value="Pectin_lyase_fold/virulence"/>
</dbReference>
<dbReference type="Gene3D" id="2.40.128.130">
    <property type="entry name" value="Autotransporter beta-domain"/>
    <property type="match status" value="1"/>
</dbReference>
<dbReference type="InterPro" id="IPR036709">
    <property type="entry name" value="Autotransporte_beta_dom_sf"/>
</dbReference>
<dbReference type="InterPro" id="IPR004899">
    <property type="entry name" value="Pertactin_central"/>
</dbReference>
<evidence type="ECO:0000313" key="6">
    <source>
        <dbReference type="Proteomes" id="UP000789752"/>
    </source>
</evidence>
<reference evidence="5 6" key="1">
    <citation type="submission" date="2021-04" db="EMBL/GenBank/DDBJ databases">
        <authorList>
            <person name="Vanwijnsberghe S."/>
        </authorList>
    </citation>
    <scope>NUCLEOTIDE SEQUENCE [LARGE SCALE GENOMIC DNA]</scope>
    <source>
        <strain evidence="5 6">LMG 32171</strain>
    </source>
</reference>
<proteinExistence type="predicted"/>
<dbReference type="PANTHER" id="PTHR35037:SF7">
    <property type="entry name" value="AUTOTRANSPORTER"/>
    <property type="match status" value="1"/>
</dbReference>
<feature type="compositionally biased region" description="Low complexity" evidence="2">
    <location>
        <begin position="501"/>
        <end position="528"/>
    </location>
</feature>
<dbReference type="SUPFAM" id="SSF103515">
    <property type="entry name" value="Autotransporter"/>
    <property type="match status" value="1"/>
</dbReference>
<evidence type="ECO:0000256" key="3">
    <source>
        <dbReference type="SAM" id="SignalP"/>
    </source>
</evidence>
<comment type="caution">
    <text evidence="5">The sequence shown here is derived from an EMBL/GenBank/DDBJ whole genome shotgun (WGS) entry which is preliminary data.</text>
</comment>
<dbReference type="RefSeq" id="WP_228979924.1">
    <property type="nucleotide sequence ID" value="NZ_CAJQYY010000018.1"/>
</dbReference>
<feature type="region of interest" description="Disordered" evidence="2">
    <location>
        <begin position="501"/>
        <end position="531"/>
    </location>
</feature>
<evidence type="ECO:0000313" key="5">
    <source>
        <dbReference type="EMBL" id="CAG4905875.1"/>
    </source>
</evidence>
<dbReference type="PANTHER" id="PTHR35037">
    <property type="entry name" value="C-TERMINAL REGION OF AIDA-LIKE PROTEIN"/>
    <property type="match status" value="1"/>
</dbReference>
<organism evidence="5 6">
    <name type="scientific">Paraburkholderia gardini</name>
    <dbReference type="NCBI Taxonomy" id="2823469"/>
    <lineage>
        <taxon>Bacteria</taxon>
        <taxon>Pseudomonadati</taxon>
        <taxon>Pseudomonadota</taxon>
        <taxon>Betaproteobacteria</taxon>
        <taxon>Burkholderiales</taxon>
        <taxon>Burkholderiaceae</taxon>
        <taxon>Paraburkholderia</taxon>
    </lineage>
</organism>
<dbReference type="InterPro" id="IPR005546">
    <property type="entry name" value="Autotransporte_beta"/>
</dbReference>
<evidence type="ECO:0000259" key="4">
    <source>
        <dbReference type="PROSITE" id="PS51208"/>
    </source>
</evidence>
<dbReference type="CDD" id="cd01343">
    <property type="entry name" value="PL1_Passenger_AT"/>
    <property type="match status" value="1"/>
</dbReference>
<sequence length="834" mass="85545">MFSLPLRRAPLAIAVSLLAAGTSAHAYVLVPSGTRIVTTQTAPDDYELQNAASLEVQSGATVYGVRTGYTGAGAQVMLDSGAQISTHGLLVNSGSVDVATASAPGVQTIIRNDGTASDLGDAVRLKNGSTGTLRNVLLESTAGNSYAGLQAETNSTVLVSDGIIRSAGWGVLDGTGAQIDLQRVTVEAGANTGAFISAGAQMTATDSSITGPKGVEVRQQNSSFTGHNTAITATTGAGVTMVGDASVVLDSGSSVQGATHGIVAALIPGATPGNNTINLTDTSVNGANGSAIFASSASHTDITVAGSSVLNGSDGNVLHVGPGSTANFNVIASNLQGNVTSDDRLGANISLTNGATLTGNLIRVGDVSVSNGAAWNLTQSNTIGSLSLSGGTVVLDTGVDKTLTIAGNLSGQGTFAIHTDLGNVHGDLIDVHGSASGQHQLQVRNTGREPDAPGGKLMVVQTAGGPAAFSLKGDKVDAGVYEYRLAQQGNDWYLQNTAVNPVTPVDPVNPVDPSDNTPDTPSSNTPDNKPVITPSAATILGLFTAPATVAYEQMDVLRTRMGELRRDEQGSGAWARGYGSRYRVSSAAGQPFTQDQSGVAIGGDRKIAVTGGKVLVGGSFGYTNANLTFAPGADGVVESQTLGGYVTWLRDDGYYADAVLQASRFENRGNATMSDGVRTHGSNVNYGLGSSLEVGRHIGVQDNWFVEPYVQLAGLFSSGSSFALDNGMQATNGRNASLQAKIGVAAGKDFKLDEGSVIQPYAKVAFINEFAHSNPAYVNGIEFSTDLAGPRGELAVGVTAQVKKWFHLFAEYSYSKGDKIEKPWALSGGMRYVW</sequence>
<dbReference type="Gene3D" id="2.160.20.20">
    <property type="match status" value="1"/>
</dbReference>
<dbReference type="Pfam" id="PF03797">
    <property type="entry name" value="Autotransporter"/>
    <property type="match status" value="1"/>
</dbReference>
<dbReference type="InterPro" id="IPR003991">
    <property type="entry name" value="Pertactin_virulence_factor"/>
</dbReference>
<dbReference type="EMBL" id="CAJQYY010000018">
    <property type="protein sequence ID" value="CAG4905875.1"/>
    <property type="molecule type" value="Genomic_DNA"/>
</dbReference>
<dbReference type="NCBIfam" id="TIGR01414">
    <property type="entry name" value="autotrans_barl"/>
    <property type="match status" value="1"/>
</dbReference>
<gene>
    <name evidence="5" type="ORF">R54767_03244</name>
</gene>
<dbReference type="Proteomes" id="UP000789752">
    <property type="component" value="Unassembled WGS sequence"/>
</dbReference>
<accession>A0ABM8U6A0</accession>
<feature type="signal peptide" evidence="3">
    <location>
        <begin position="1"/>
        <end position="26"/>
    </location>
</feature>
<keyword evidence="6" id="KW-1185">Reference proteome</keyword>